<keyword evidence="2" id="KW-1185">Reference proteome</keyword>
<sequence length="70" mass="8348">MNSDIPRRLQSFASRVDTPLQHTILDLDLGMRLLNKQDTTQMSRTLKFLKRIYWKSCNDWLTILIKNQLL</sequence>
<proteinExistence type="predicted"/>
<comment type="caution">
    <text evidence="1">The sequence shown here is derived from an EMBL/GenBank/DDBJ whole genome shotgun (WGS) entry which is preliminary data.</text>
</comment>
<organism evidence="1 2">
    <name type="scientific">Haloarcula marismortui ATCC 33800</name>
    <dbReference type="NCBI Taxonomy" id="662476"/>
    <lineage>
        <taxon>Archaea</taxon>
        <taxon>Methanobacteriati</taxon>
        <taxon>Methanobacteriota</taxon>
        <taxon>Stenosarchaea group</taxon>
        <taxon>Halobacteria</taxon>
        <taxon>Halobacteriales</taxon>
        <taxon>Haloarculaceae</taxon>
        <taxon>Haloarcula</taxon>
    </lineage>
</organism>
<dbReference type="Proteomes" id="UP000011659">
    <property type="component" value="Unassembled WGS sequence"/>
</dbReference>
<name>M0JFU3_9EURY</name>
<protein>
    <submittedName>
        <fullName evidence="1">Uncharacterized protein</fullName>
    </submittedName>
</protein>
<dbReference type="EMBL" id="AOLR01000076">
    <property type="protein sequence ID" value="EMA06879.1"/>
    <property type="molecule type" value="Genomic_DNA"/>
</dbReference>
<evidence type="ECO:0000313" key="2">
    <source>
        <dbReference type="Proteomes" id="UP000011659"/>
    </source>
</evidence>
<reference evidence="1 2" key="1">
    <citation type="journal article" date="2014" name="PLoS Genet.">
        <title>Phylogenetically driven sequencing of extremely halophilic archaea reveals strategies for static and dynamic osmo-response.</title>
        <authorList>
            <person name="Becker E.A."/>
            <person name="Seitzer P.M."/>
            <person name="Tritt A."/>
            <person name="Larsen D."/>
            <person name="Krusor M."/>
            <person name="Yao A.I."/>
            <person name="Wu D."/>
            <person name="Madern D."/>
            <person name="Eisen J.A."/>
            <person name="Darling A.E."/>
            <person name="Facciotti M.T."/>
        </authorList>
    </citation>
    <scope>NUCLEOTIDE SEQUENCE [LARGE SCALE GENOMIC DNA]</scope>
    <source>
        <strain evidence="1 2">ATCC 33800</strain>
    </source>
</reference>
<dbReference type="AlphaFoldDB" id="M0JFU3"/>
<gene>
    <name evidence="1" type="ORF">C436_21600</name>
</gene>
<evidence type="ECO:0000313" key="1">
    <source>
        <dbReference type="EMBL" id="EMA06879.1"/>
    </source>
</evidence>
<accession>M0JFU3</accession>